<sequence>MSYTPPDDYHKTTPLSGSIFAVTSSEVSTKTHWKRRLVILVYPIVLLLIDIILITAIFSIGIHLSSDADFLNSISRRVLLAVILPSILGVYLVGGYNYATDKRKYRFISEHVIMSVGVAILTFSLIYSIVAYGMDLKSPRLVVAGTLVVFPIISILYRVFLARIQAYFERDNAVCIIGAGDRAQDLYRRLIARGLAHEFVVVSFDPNKIGKHLIADDFDSPIIKDSKEVTFQSSIRGKYVESYIVASPMERIPHEFSRRMVSALFHRHKIYTYEAYLAYALRIEPPSQLTINWPMLDGFRLNRSVTYDRLKRLCDIGAAIVGIILASPLIIGTALAVKLTSKGPIIFKQERTGFREKSFMILKFRSMRVGSEKGPKYTQVNDDRFTPIGKFIRKTRLDELPQLWNVLVGDLSLIGPRAEWVDLVKGYEERFPFYHFRHAVKPGITGWAQVNYSYGANDEDTLEKLNYDLYYVRRYSLTLDVAIVVKTFYMMLFGKGM</sequence>
<protein>
    <submittedName>
        <fullName evidence="9">Exopolysaccharide biosynthesis polyprenyl glycosylphosphotransferase</fullName>
    </submittedName>
</protein>
<comment type="similarity">
    <text evidence="2">Belongs to the bacterial sugar transferase family.</text>
</comment>
<evidence type="ECO:0000313" key="9">
    <source>
        <dbReference type="EMBL" id="MFD2276229.1"/>
    </source>
</evidence>
<keyword evidence="5 7" id="KW-1133">Transmembrane helix</keyword>
<name>A0ABW5E2B4_9BACT</name>
<keyword evidence="4 7" id="KW-0812">Transmembrane</keyword>
<dbReference type="Pfam" id="PF02397">
    <property type="entry name" value="Bac_transf"/>
    <property type="match status" value="1"/>
</dbReference>
<evidence type="ECO:0000259" key="8">
    <source>
        <dbReference type="Pfam" id="PF02397"/>
    </source>
</evidence>
<dbReference type="Proteomes" id="UP001597297">
    <property type="component" value="Unassembled WGS sequence"/>
</dbReference>
<keyword evidence="10" id="KW-1185">Reference proteome</keyword>
<dbReference type="PANTHER" id="PTHR30576:SF0">
    <property type="entry name" value="UNDECAPRENYL-PHOSPHATE N-ACETYLGALACTOSAMINYL 1-PHOSPHATE TRANSFERASE-RELATED"/>
    <property type="match status" value="1"/>
</dbReference>
<evidence type="ECO:0000256" key="7">
    <source>
        <dbReference type="SAM" id="Phobius"/>
    </source>
</evidence>
<dbReference type="NCBIfam" id="TIGR03025">
    <property type="entry name" value="EPS_sugtrans"/>
    <property type="match status" value="1"/>
</dbReference>
<reference evidence="10" key="1">
    <citation type="journal article" date="2019" name="Int. J. Syst. Evol. Microbiol.">
        <title>The Global Catalogue of Microorganisms (GCM) 10K type strain sequencing project: providing services to taxonomists for standard genome sequencing and annotation.</title>
        <authorList>
            <consortium name="The Broad Institute Genomics Platform"/>
            <consortium name="The Broad Institute Genome Sequencing Center for Infectious Disease"/>
            <person name="Wu L."/>
            <person name="Ma J."/>
        </authorList>
    </citation>
    <scope>NUCLEOTIDE SEQUENCE [LARGE SCALE GENOMIC DNA]</scope>
    <source>
        <strain evidence="10">JCM 16545</strain>
    </source>
</reference>
<feature type="transmembrane region" description="Helical" evidence="7">
    <location>
        <begin position="37"/>
        <end position="58"/>
    </location>
</feature>
<evidence type="ECO:0000256" key="4">
    <source>
        <dbReference type="ARBA" id="ARBA00022692"/>
    </source>
</evidence>
<dbReference type="InterPro" id="IPR017475">
    <property type="entry name" value="EPS_sugar_tfrase"/>
</dbReference>
<feature type="transmembrane region" description="Helical" evidence="7">
    <location>
        <begin position="78"/>
        <end position="99"/>
    </location>
</feature>
<keyword evidence="6 7" id="KW-0472">Membrane</keyword>
<comment type="caution">
    <text evidence="9">The sequence shown here is derived from an EMBL/GenBank/DDBJ whole genome shotgun (WGS) entry which is preliminary data.</text>
</comment>
<dbReference type="InterPro" id="IPR003362">
    <property type="entry name" value="Bact_transf"/>
</dbReference>
<evidence type="ECO:0000256" key="6">
    <source>
        <dbReference type="ARBA" id="ARBA00023136"/>
    </source>
</evidence>
<dbReference type="EMBL" id="JBHUJC010000020">
    <property type="protein sequence ID" value="MFD2276229.1"/>
    <property type="molecule type" value="Genomic_DNA"/>
</dbReference>
<dbReference type="PANTHER" id="PTHR30576">
    <property type="entry name" value="COLANIC BIOSYNTHESIS UDP-GLUCOSE LIPID CARRIER TRANSFERASE"/>
    <property type="match status" value="1"/>
</dbReference>
<keyword evidence="3" id="KW-0808">Transferase</keyword>
<evidence type="ECO:0000313" key="10">
    <source>
        <dbReference type="Proteomes" id="UP001597297"/>
    </source>
</evidence>
<comment type="subcellular location">
    <subcellularLocation>
        <location evidence="1">Membrane</location>
        <topology evidence="1">Multi-pass membrane protein</topology>
    </subcellularLocation>
</comment>
<evidence type="ECO:0000256" key="1">
    <source>
        <dbReference type="ARBA" id="ARBA00004141"/>
    </source>
</evidence>
<gene>
    <name evidence="9" type="ORF">ACFSQZ_07100</name>
</gene>
<proteinExistence type="inferred from homology"/>
<evidence type="ECO:0000256" key="2">
    <source>
        <dbReference type="ARBA" id="ARBA00006464"/>
    </source>
</evidence>
<feature type="transmembrane region" description="Helical" evidence="7">
    <location>
        <begin position="313"/>
        <end position="337"/>
    </location>
</feature>
<feature type="transmembrane region" description="Helical" evidence="7">
    <location>
        <begin position="111"/>
        <end position="134"/>
    </location>
</feature>
<dbReference type="RefSeq" id="WP_377094432.1">
    <property type="nucleotide sequence ID" value="NZ_JBHSJM010000001.1"/>
</dbReference>
<feature type="domain" description="Bacterial sugar transferase" evidence="8">
    <location>
        <begin position="311"/>
        <end position="492"/>
    </location>
</feature>
<feature type="transmembrane region" description="Helical" evidence="7">
    <location>
        <begin position="140"/>
        <end position="160"/>
    </location>
</feature>
<evidence type="ECO:0000256" key="5">
    <source>
        <dbReference type="ARBA" id="ARBA00022989"/>
    </source>
</evidence>
<organism evidence="9 10">
    <name type="scientific">Rubritalea spongiae</name>
    <dbReference type="NCBI Taxonomy" id="430797"/>
    <lineage>
        <taxon>Bacteria</taxon>
        <taxon>Pseudomonadati</taxon>
        <taxon>Verrucomicrobiota</taxon>
        <taxon>Verrucomicrobiia</taxon>
        <taxon>Verrucomicrobiales</taxon>
        <taxon>Rubritaleaceae</taxon>
        <taxon>Rubritalea</taxon>
    </lineage>
</organism>
<evidence type="ECO:0000256" key="3">
    <source>
        <dbReference type="ARBA" id="ARBA00022679"/>
    </source>
</evidence>
<accession>A0ABW5E2B4</accession>